<dbReference type="Proteomes" id="UP000248329">
    <property type="component" value="Unassembled WGS sequence"/>
</dbReference>
<reference evidence="1" key="1">
    <citation type="submission" date="2018-01" db="EMBL/GenBank/DDBJ databases">
        <authorList>
            <person name="Krukenberg V."/>
        </authorList>
    </citation>
    <scope>NUCLEOTIDE SEQUENCE</scope>
    <source>
        <strain evidence="1">E20ANME2</strain>
    </source>
</reference>
<evidence type="ECO:0000313" key="2">
    <source>
        <dbReference type="Proteomes" id="UP000248329"/>
    </source>
</evidence>
<organism evidence="1 2">
    <name type="scientific">Candidatus Methanogaster sp</name>
    <dbReference type="NCBI Taxonomy" id="3386292"/>
    <lineage>
        <taxon>Archaea</taxon>
        <taxon>Methanobacteriati</taxon>
        <taxon>Methanobacteriota</taxon>
        <taxon>Stenosarchaea group</taxon>
        <taxon>Methanomicrobia</taxon>
        <taxon>Methanosarcinales</taxon>
        <taxon>ANME-2 cluster</taxon>
        <taxon>Candidatus Methanogasteraceae</taxon>
        <taxon>Candidatus Methanogaster</taxon>
    </lineage>
</organism>
<gene>
    <name evidence="1" type="ORF">C4B59_14545</name>
</gene>
<protein>
    <submittedName>
        <fullName evidence="1">Uncharacterized protein</fullName>
    </submittedName>
</protein>
<name>A0AC61KZA8_9EURY</name>
<sequence length="340" mass="36702">MNVVPEPDLPNRFTKTAPIGNTVKPVSEYLPLVGMAGFIIIVQVLALTMAVPMEAQGMQAFEDTSSVWNVVWYVVIILLFTAFILFIIKTSKKYVLHAVILFAVVATMYYVFIAFIDIGPNLVLPLGMIINVPSLVLTTALAALLYKFPEWYVIDVTGVLVGAGASAIFGISFEVLPTIIFLIVLTVYDIISVYKTKHMITLAEGVMELHVPILFVVPKRKDYSFMKHDFSGKSDDGEKEERGAFFMGLGDAVMPTILVVSANVFLPLAYPDLPLIFGSVVLPAFFAAIGTLIGYAVLMVVVMGGKPQAGLPFLNTGAILGYAAGCLIAGISVIPAMPVV</sequence>
<comment type="caution">
    <text evidence="1">The sequence shown here is derived from an EMBL/GenBank/DDBJ whole genome shotgun (WGS) entry which is preliminary data.</text>
</comment>
<dbReference type="EMBL" id="PQXF01000049">
    <property type="protein sequence ID" value="PXF57808.1"/>
    <property type="molecule type" value="Genomic_DNA"/>
</dbReference>
<accession>A0AC61KZA8</accession>
<evidence type="ECO:0000313" key="1">
    <source>
        <dbReference type="EMBL" id="PXF57808.1"/>
    </source>
</evidence>
<proteinExistence type="predicted"/>